<evidence type="ECO:0000256" key="1">
    <source>
        <dbReference type="ARBA" id="ARBA00022801"/>
    </source>
</evidence>
<organism evidence="4 5">
    <name type="scientific">Coprococcus catus</name>
    <dbReference type="NCBI Taxonomy" id="116085"/>
    <lineage>
        <taxon>Bacteria</taxon>
        <taxon>Bacillati</taxon>
        <taxon>Bacillota</taxon>
        <taxon>Clostridia</taxon>
        <taxon>Lachnospirales</taxon>
        <taxon>Lachnospiraceae</taxon>
        <taxon>Coprococcus</taxon>
    </lineage>
</organism>
<gene>
    <name evidence="4" type="ORF">DW070_15420</name>
</gene>
<comment type="caution">
    <text evidence="4">The sequence shown here is derived from an EMBL/GenBank/DDBJ whole genome shotgun (WGS) entry which is preliminary data.</text>
</comment>
<evidence type="ECO:0000313" key="4">
    <source>
        <dbReference type="EMBL" id="RGB74067.1"/>
    </source>
</evidence>
<dbReference type="Pfam" id="PF00300">
    <property type="entry name" value="His_Phos_1"/>
    <property type="match status" value="1"/>
</dbReference>
<accession>A0A3E2TF28</accession>
<dbReference type="GO" id="GO:0045820">
    <property type="term" value="P:negative regulation of glycolytic process"/>
    <property type="evidence" value="ECO:0007669"/>
    <property type="project" value="TreeGrafter"/>
</dbReference>
<dbReference type="Gene3D" id="3.40.50.1240">
    <property type="entry name" value="Phosphoglycerate mutase-like"/>
    <property type="match status" value="1"/>
</dbReference>
<evidence type="ECO:0000256" key="2">
    <source>
        <dbReference type="PIRSR" id="PIRSR613078-1"/>
    </source>
</evidence>
<proteinExistence type="predicted"/>
<dbReference type="SUPFAM" id="SSF53254">
    <property type="entry name" value="Phosphoglycerate mutase-like"/>
    <property type="match status" value="1"/>
</dbReference>
<protein>
    <submittedName>
        <fullName evidence="4">Histidine phosphatase family protein</fullName>
    </submittedName>
</protein>
<dbReference type="EMBL" id="QVEP01000060">
    <property type="protein sequence ID" value="RGB74067.1"/>
    <property type="molecule type" value="Genomic_DNA"/>
</dbReference>
<feature type="binding site" evidence="3">
    <location>
        <position position="59"/>
    </location>
    <ligand>
        <name>substrate</name>
    </ligand>
</feature>
<dbReference type="GO" id="GO:0043456">
    <property type="term" value="P:regulation of pentose-phosphate shunt"/>
    <property type="evidence" value="ECO:0007669"/>
    <property type="project" value="TreeGrafter"/>
</dbReference>
<dbReference type="AlphaFoldDB" id="A0A3E2TF28"/>
<name>A0A3E2TF28_9FIRM</name>
<feature type="active site" description="Proton donor/acceptor" evidence="2">
    <location>
        <position position="83"/>
    </location>
</feature>
<dbReference type="GO" id="GO:0004331">
    <property type="term" value="F:fructose-2,6-bisphosphate 2-phosphatase activity"/>
    <property type="evidence" value="ECO:0007669"/>
    <property type="project" value="TreeGrafter"/>
</dbReference>
<dbReference type="PANTHER" id="PTHR46517">
    <property type="entry name" value="FRUCTOSE-2,6-BISPHOSPHATASE TIGAR"/>
    <property type="match status" value="1"/>
</dbReference>
<evidence type="ECO:0000313" key="5">
    <source>
        <dbReference type="Proteomes" id="UP000260773"/>
    </source>
</evidence>
<dbReference type="SMART" id="SM00855">
    <property type="entry name" value="PGAM"/>
    <property type="match status" value="1"/>
</dbReference>
<feature type="binding site" evidence="3">
    <location>
        <begin position="7"/>
        <end position="14"/>
    </location>
    <ligand>
        <name>substrate</name>
    </ligand>
</feature>
<dbReference type="InterPro" id="IPR051695">
    <property type="entry name" value="Phosphoglycerate_Mutase"/>
</dbReference>
<dbReference type="InterPro" id="IPR029033">
    <property type="entry name" value="His_PPase_superfam"/>
</dbReference>
<dbReference type="PANTHER" id="PTHR46517:SF1">
    <property type="entry name" value="FRUCTOSE-2,6-BISPHOSPHATASE TIGAR"/>
    <property type="match status" value="1"/>
</dbReference>
<dbReference type="GO" id="GO:0005829">
    <property type="term" value="C:cytosol"/>
    <property type="evidence" value="ECO:0007669"/>
    <property type="project" value="TreeGrafter"/>
</dbReference>
<dbReference type="CDD" id="cd07067">
    <property type="entry name" value="HP_PGM_like"/>
    <property type="match status" value="1"/>
</dbReference>
<sequence length="210" mass="23659">MIVYFIRHGETDFNKRCLIQGMSDIPLNDKGIQQAGIAAEWFEKQNITFDRVFASPLVRARKTAAIVSGRTFEEVQPDARIREMDFGVNEGKPYSLIKDLFDAPESYIPPEGAESIEELQTRAQKFLDMLSEMAASDESVHTVLAASHGAALRGIMSCINHCELKDFWRSGLSNCCVYKVHLENNVWVEDGLMHPIEEAEQFKSGKTKEA</sequence>
<reference evidence="4 5" key="1">
    <citation type="submission" date="2018-08" db="EMBL/GenBank/DDBJ databases">
        <title>A genome reference for cultivated species of the human gut microbiota.</title>
        <authorList>
            <person name="Zou Y."/>
            <person name="Xue W."/>
            <person name="Luo G."/>
        </authorList>
    </citation>
    <scope>NUCLEOTIDE SEQUENCE [LARGE SCALE GENOMIC DNA]</scope>
    <source>
        <strain evidence="4 5">AF45-17</strain>
    </source>
</reference>
<evidence type="ECO:0000256" key="3">
    <source>
        <dbReference type="PIRSR" id="PIRSR613078-2"/>
    </source>
</evidence>
<dbReference type="Proteomes" id="UP000260773">
    <property type="component" value="Unassembled WGS sequence"/>
</dbReference>
<keyword evidence="1" id="KW-0378">Hydrolase</keyword>
<dbReference type="InterPro" id="IPR013078">
    <property type="entry name" value="His_Pase_superF_clade-1"/>
</dbReference>
<feature type="active site" description="Tele-phosphohistidine intermediate" evidence="2">
    <location>
        <position position="8"/>
    </location>
</feature>